<dbReference type="Pfam" id="PF01565">
    <property type="entry name" value="FAD_binding_4"/>
    <property type="match status" value="1"/>
</dbReference>
<dbReference type="OrthoDB" id="9775082at2"/>
<keyword evidence="5" id="KW-0560">Oxidoreductase</keyword>
<dbReference type="eggNOG" id="COG0277">
    <property type="taxonomic scope" value="Bacteria"/>
</dbReference>
<accession>H5XBZ4</accession>
<evidence type="ECO:0000256" key="3">
    <source>
        <dbReference type="ARBA" id="ARBA00022630"/>
    </source>
</evidence>
<dbReference type="InterPro" id="IPR012951">
    <property type="entry name" value="BBE"/>
</dbReference>
<comment type="cofactor">
    <cofactor evidence="1">
        <name>FAD</name>
        <dbReference type="ChEBI" id="CHEBI:57692"/>
    </cofactor>
</comment>
<dbReference type="InterPro" id="IPR016169">
    <property type="entry name" value="FAD-bd_PCMH_sub2"/>
</dbReference>
<dbReference type="Gene3D" id="3.40.462.20">
    <property type="match status" value="1"/>
</dbReference>
<dbReference type="InterPro" id="IPR016166">
    <property type="entry name" value="FAD-bd_PCMH"/>
</dbReference>
<dbReference type="STRING" id="882083.SacmaDRAFT_4598"/>
<dbReference type="Gene3D" id="3.30.465.10">
    <property type="match status" value="1"/>
</dbReference>
<reference evidence="7 8" key="1">
    <citation type="journal article" date="2012" name="Stand. Genomic Sci.">
        <title>Genome sequence of the ocean sediment bacterium Saccharomonospora marina type strain (XMU15(T)).</title>
        <authorList>
            <person name="Klenk H.P."/>
            <person name="Lu M."/>
            <person name="Lucas S."/>
            <person name="Lapidus A."/>
            <person name="Copeland A."/>
            <person name="Pitluck S."/>
            <person name="Goodwin L.A."/>
            <person name="Han C."/>
            <person name="Tapia R."/>
            <person name="Brambilla E.M."/>
            <person name="Potter G."/>
            <person name="Land M."/>
            <person name="Ivanova N."/>
            <person name="Rohde M."/>
            <person name="Goker M."/>
            <person name="Detter J.C."/>
            <person name="Li W.J."/>
            <person name="Kyrpides N.C."/>
            <person name="Woyke T."/>
        </authorList>
    </citation>
    <scope>NUCLEOTIDE SEQUENCE [LARGE SCALE GENOMIC DNA]</scope>
    <source>
        <strain evidence="7 8">XMU15</strain>
    </source>
</reference>
<evidence type="ECO:0000256" key="5">
    <source>
        <dbReference type="ARBA" id="ARBA00023002"/>
    </source>
</evidence>
<dbReference type="Gene3D" id="3.30.43.10">
    <property type="entry name" value="Uridine Diphospho-n-acetylenolpyruvylglucosamine Reductase, domain 2"/>
    <property type="match status" value="1"/>
</dbReference>
<dbReference type="Pfam" id="PF08031">
    <property type="entry name" value="BBE"/>
    <property type="match status" value="1"/>
</dbReference>
<organism evidence="7 8">
    <name type="scientific">Saccharomonospora marina XMU15</name>
    <dbReference type="NCBI Taxonomy" id="882083"/>
    <lineage>
        <taxon>Bacteria</taxon>
        <taxon>Bacillati</taxon>
        <taxon>Actinomycetota</taxon>
        <taxon>Actinomycetes</taxon>
        <taxon>Pseudonocardiales</taxon>
        <taxon>Pseudonocardiaceae</taxon>
        <taxon>Saccharomonospora</taxon>
    </lineage>
</organism>
<dbReference type="InterPro" id="IPR050416">
    <property type="entry name" value="FAD-linked_Oxidoreductase"/>
</dbReference>
<dbReference type="EMBL" id="CM001439">
    <property type="protein sequence ID" value="EHR52781.1"/>
    <property type="molecule type" value="Genomic_DNA"/>
</dbReference>
<dbReference type="InterPro" id="IPR006094">
    <property type="entry name" value="Oxid_FAD_bind_N"/>
</dbReference>
<dbReference type="GO" id="GO:0016491">
    <property type="term" value="F:oxidoreductase activity"/>
    <property type="evidence" value="ECO:0007669"/>
    <property type="project" value="UniProtKB-KW"/>
</dbReference>
<dbReference type="PROSITE" id="PS00862">
    <property type="entry name" value="OX2_COVAL_FAD"/>
    <property type="match status" value="1"/>
</dbReference>
<dbReference type="InterPro" id="IPR016164">
    <property type="entry name" value="FAD-linked_Oxase-like_C"/>
</dbReference>
<comment type="similarity">
    <text evidence="2">Belongs to the oxygen-dependent FAD-linked oxidoreductase family.</text>
</comment>
<protein>
    <submittedName>
        <fullName evidence="7">FAD/FMN-dependent dehydrogenase</fullName>
    </submittedName>
</protein>
<name>H5XBZ4_9PSEU</name>
<dbReference type="PROSITE" id="PS51387">
    <property type="entry name" value="FAD_PCMH"/>
    <property type="match status" value="1"/>
</dbReference>
<sequence length="457" mass="49378">MTRSLSDSIAGAVIGPDDPEYAEARKVWNGDIDRRPALIVRCASVSDVVAAIRYAREEALEIAVRGGGHSTPGMSAVDDGLVIDLSDINSVEVDPTTKRARVGAGARLAELDAATQEHGLAVPTGLISHTGIAGLTLGGGMGWLTRQAGLTIDNLVSAEMVTADGSVLRVSENENPELFWAIRGGGGNFGVVTEFELALHDVGPTIQFGFLFWDVEQGPELLRLARDTIAALPRELNIVVAGLSAPAAEFVPEQYHLRTGYALMVAGFGSPETHSEIVDALRAALPPLFDFTAPMPYVALQQLLDEGSPWGTLCYEKSLYLEDLSDEVISTVCEQLPRKSSANSMLTLYRLDEEYSRPADEDTAFSGSRKPQYAAFVVGMCPTAELLATERVWVRSFWEALTPHIAATGTYVNAIGKSTDDRVRAAYGTEKYERLAKLKSLYDPHNVFHRNANIKPA</sequence>
<dbReference type="GO" id="GO:0071949">
    <property type="term" value="F:FAD binding"/>
    <property type="evidence" value="ECO:0007669"/>
    <property type="project" value="InterPro"/>
</dbReference>
<evidence type="ECO:0000313" key="8">
    <source>
        <dbReference type="Proteomes" id="UP000004926"/>
    </source>
</evidence>
<dbReference type="SUPFAM" id="SSF55103">
    <property type="entry name" value="FAD-linked oxidases, C-terminal domain"/>
    <property type="match status" value="1"/>
</dbReference>
<dbReference type="InterPro" id="IPR036318">
    <property type="entry name" value="FAD-bd_PCMH-like_sf"/>
</dbReference>
<dbReference type="PANTHER" id="PTHR42973">
    <property type="entry name" value="BINDING OXIDOREDUCTASE, PUTATIVE (AFU_ORTHOLOGUE AFUA_1G17690)-RELATED"/>
    <property type="match status" value="1"/>
</dbReference>
<dbReference type="InterPro" id="IPR006093">
    <property type="entry name" value="Oxy_OxRdtase_FAD_BS"/>
</dbReference>
<evidence type="ECO:0000313" key="7">
    <source>
        <dbReference type="EMBL" id="EHR52781.1"/>
    </source>
</evidence>
<evidence type="ECO:0000256" key="2">
    <source>
        <dbReference type="ARBA" id="ARBA00005466"/>
    </source>
</evidence>
<dbReference type="AlphaFoldDB" id="H5XBZ4"/>
<gene>
    <name evidence="7" type="ORF">SacmaDRAFT_4598</name>
</gene>
<evidence type="ECO:0000259" key="6">
    <source>
        <dbReference type="PROSITE" id="PS51387"/>
    </source>
</evidence>
<dbReference type="RefSeq" id="WP_009156159.1">
    <property type="nucleotide sequence ID" value="NZ_CM001439.1"/>
</dbReference>
<evidence type="ECO:0000256" key="1">
    <source>
        <dbReference type="ARBA" id="ARBA00001974"/>
    </source>
</evidence>
<evidence type="ECO:0000256" key="4">
    <source>
        <dbReference type="ARBA" id="ARBA00022827"/>
    </source>
</evidence>
<dbReference type="HOGENOM" id="CLU_018354_10_0_11"/>
<dbReference type="PANTHER" id="PTHR42973:SF39">
    <property type="entry name" value="FAD-BINDING PCMH-TYPE DOMAIN-CONTAINING PROTEIN"/>
    <property type="match status" value="1"/>
</dbReference>
<keyword evidence="4" id="KW-0274">FAD</keyword>
<keyword evidence="8" id="KW-1185">Reference proteome</keyword>
<proteinExistence type="inferred from homology"/>
<dbReference type="Proteomes" id="UP000004926">
    <property type="component" value="Chromosome"/>
</dbReference>
<feature type="domain" description="FAD-binding PCMH-type" evidence="6">
    <location>
        <begin position="32"/>
        <end position="202"/>
    </location>
</feature>
<keyword evidence="3" id="KW-0285">Flavoprotein</keyword>
<dbReference type="InterPro" id="IPR016167">
    <property type="entry name" value="FAD-bd_PCMH_sub1"/>
</dbReference>
<dbReference type="SUPFAM" id="SSF56176">
    <property type="entry name" value="FAD-binding/transporter-associated domain-like"/>
    <property type="match status" value="1"/>
</dbReference>